<gene>
    <name evidence="2" type="ORF">HZU75_04220</name>
</gene>
<dbReference type="EMBL" id="CP058952">
    <property type="protein sequence ID" value="QLI80796.1"/>
    <property type="molecule type" value="Genomic_DNA"/>
</dbReference>
<dbReference type="RefSeq" id="WP_180307930.1">
    <property type="nucleotide sequence ID" value="NZ_CP058952.1"/>
</dbReference>
<dbReference type="AlphaFoldDB" id="A0A7D5V8L5"/>
<accession>A0A7D5V8L5</accession>
<evidence type="ECO:0000313" key="2">
    <source>
        <dbReference type="EMBL" id="QLI80796.1"/>
    </source>
</evidence>
<feature type="region of interest" description="Disordered" evidence="1">
    <location>
        <begin position="44"/>
        <end position="66"/>
    </location>
</feature>
<keyword evidence="3" id="KW-1185">Reference proteome</keyword>
<name>A0A7D5V8L5_9NEIS</name>
<evidence type="ECO:0000313" key="3">
    <source>
        <dbReference type="Proteomes" id="UP000510822"/>
    </source>
</evidence>
<evidence type="ECO:0000256" key="1">
    <source>
        <dbReference type="SAM" id="MobiDB-lite"/>
    </source>
</evidence>
<sequence>MKKVKMLTTLADAKRVAFPGSVIEVDEQEATDLVDGGFAELVESEPEVVEGDGEKAAAKKAGSKSA</sequence>
<organism evidence="2 3">
    <name type="scientific">Chitinibacter fontanus</name>
    <dbReference type="NCBI Taxonomy" id="1737446"/>
    <lineage>
        <taxon>Bacteria</taxon>
        <taxon>Pseudomonadati</taxon>
        <taxon>Pseudomonadota</taxon>
        <taxon>Betaproteobacteria</taxon>
        <taxon>Neisseriales</taxon>
        <taxon>Chitinibacteraceae</taxon>
        <taxon>Chitinibacter</taxon>
    </lineage>
</organism>
<reference evidence="2 3" key="1">
    <citation type="journal article" date="2016" name="Int. J. Syst. Evol. Microbiol.">
        <title>Chitinibacter fontanus sp. nov., isolated from a spring.</title>
        <authorList>
            <person name="Sheu S.Y."/>
            <person name="Li Y.S."/>
            <person name="Young C.C."/>
            <person name="Chen W.M."/>
        </authorList>
    </citation>
    <scope>NUCLEOTIDE SEQUENCE [LARGE SCALE GENOMIC DNA]</scope>
    <source>
        <strain evidence="2 3">STM-7</strain>
    </source>
</reference>
<proteinExistence type="predicted"/>
<protein>
    <submittedName>
        <fullName evidence="2">Uncharacterized protein</fullName>
    </submittedName>
</protein>
<dbReference type="Proteomes" id="UP000510822">
    <property type="component" value="Chromosome"/>
</dbReference>
<dbReference type="KEGG" id="cfon:HZU75_04220"/>